<evidence type="ECO:0000256" key="2">
    <source>
        <dbReference type="ARBA" id="ARBA00005420"/>
    </source>
</evidence>
<comment type="caution">
    <text evidence="11">Lacks conserved residue(s) required for the propagation of feature annotation.</text>
</comment>
<evidence type="ECO:0000256" key="6">
    <source>
        <dbReference type="ARBA" id="ARBA00022824"/>
    </source>
</evidence>
<dbReference type="PANTHER" id="PTHR12317:SF63">
    <property type="entry name" value="DIACYLGLYCEROL O-ACYLTRANSFERASE 2"/>
    <property type="match status" value="1"/>
</dbReference>
<evidence type="ECO:0000256" key="11">
    <source>
        <dbReference type="RuleBase" id="RU367023"/>
    </source>
</evidence>
<keyword evidence="9 11" id="KW-0472">Membrane</keyword>
<dbReference type="PANTHER" id="PTHR12317">
    <property type="entry name" value="DIACYLGLYCEROL O-ACYLTRANSFERASE"/>
    <property type="match status" value="1"/>
</dbReference>
<comment type="subcellular location">
    <subcellularLocation>
        <location evidence="1 11">Endoplasmic reticulum membrane</location>
        <topology evidence="1 11">Multi-pass membrane protein</topology>
    </subcellularLocation>
</comment>
<organism evidence="12 13">
    <name type="scientific">Coccomyxa viridis</name>
    <dbReference type="NCBI Taxonomy" id="1274662"/>
    <lineage>
        <taxon>Eukaryota</taxon>
        <taxon>Viridiplantae</taxon>
        <taxon>Chlorophyta</taxon>
        <taxon>core chlorophytes</taxon>
        <taxon>Trebouxiophyceae</taxon>
        <taxon>Trebouxiophyceae incertae sedis</taxon>
        <taxon>Coccomyxaceae</taxon>
        <taxon>Coccomyxa</taxon>
    </lineage>
</organism>
<evidence type="ECO:0000256" key="9">
    <source>
        <dbReference type="ARBA" id="ARBA00023136"/>
    </source>
</evidence>
<proteinExistence type="inferred from homology"/>
<dbReference type="InterPro" id="IPR007130">
    <property type="entry name" value="DAGAT"/>
</dbReference>
<evidence type="ECO:0000256" key="4">
    <source>
        <dbReference type="ARBA" id="ARBA00022679"/>
    </source>
</evidence>
<evidence type="ECO:0000256" key="3">
    <source>
        <dbReference type="ARBA" id="ARBA00022516"/>
    </source>
</evidence>
<evidence type="ECO:0000313" key="13">
    <source>
        <dbReference type="Proteomes" id="UP001497392"/>
    </source>
</evidence>
<keyword evidence="6 11" id="KW-0256">Endoplasmic reticulum</keyword>
<evidence type="ECO:0000256" key="8">
    <source>
        <dbReference type="ARBA" id="ARBA00023098"/>
    </source>
</evidence>
<keyword evidence="7 11" id="KW-1133">Transmembrane helix</keyword>
<sequence>MADFWSSEKIVAADGTVSVISAEDRPCTLLENVIAISTLFTWFGFVYVGPWLTLWVIITALLGSKAAITTLIITIGLSFVPPGNVWWTYRSLGLWDIWRKYFRVRLLTPPKDKFLKPDGHYLLAEFPHGVYPMGSWLGLPICGRPGTGIPKNLRGGIASVLFALPVIKHNYAWAGCMPAEYKRMLKHLREPKASLSVIPEGIKGIFLAQHPEREEVYLTRRKGFVKLAIQGGADIVPVYHLGQTQLLTFWGTEEISRKWRASVGLFWGAYGLPLPRKHQIITLVGPPIPVQQSDTPTQEQIDKLHTQFTAALRKLFDDNKHLLGPVWAKKQLIII</sequence>
<dbReference type="SUPFAM" id="SSF69593">
    <property type="entry name" value="Glycerol-3-phosphate (1)-acyltransferase"/>
    <property type="match status" value="1"/>
</dbReference>
<evidence type="ECO:0000256" key="10">
    <source>
        <dbReference type="ARBA" id="ARBA00023315"/>
    </source>
</evidence>
<evidence type="ECO:0000313" key="12">
    <source>
        <dbReference type="EMBL" id="CAL5226841.1"/>
    </source>
</evidence>
<keyword evidence="5 11" id="KW-0812">Transmembrane</keyword>
<keyword evidence="13" id="KW-1185">Reference proteome</keyword>
<keyword evidence="4 11" id="KW-0808">Transferase</keyword>
<evidence type="ECO:0000256" key="1">
    <source>
        <dbReference type="ARBA" id="ARBA00004477"/>
    </source>
</evidence>
<reference evidence="12 13" key="1">
    <citation type="submission" date="2024-06" db="EMBL/GenBank/DDBJ databases">
        <authorList>
            <person name="Kraege A."/>
            <person name="Thomma B."/>
        </authorList>
    </citation>
    <scope>NUCLEOTIDE SEQUENCE [LARGE SCALE GENOMIC DNA]</scope>
</reference>
<evidence type="ECO:0000256" key="5">
    <source>
        <dbReference type="ARBA" id="ARBA00022692"/>
    </source>
</evidence>
<comment type="similarity">
    <text evidence="2 11">Belongs to the diacylglycerol acyltransferase family.</text>
</comment>
<dbReference type="EMBL" id="CAXHTA020000016">
    <property type="protein sequence ID" value="CAL5226841.1"/>
    <property type="molecule type" value="Genomic_DNA"/>
</dbReference>
<dbReference type="EC" id="2.3.1.-" evidence="11"/>
<comment type="caution">
    <text evidence="12">The sequence shown here is derived from an EMBL/GenBank/DDBJ whole genome shotgun (WGS) entry which is preliminary data.</text>
</comment>
<evidence type="ECO:0000256" key="7">
    <source>
        <dbReference type="ARBA" id="ARBA00022989"/>
    </source>
</evidence>
<name>A0ABP1G7U5_9CHLO</name>
<accession>A0ABP1G7U5</accession>
<protein>
    <recommendedName>
        <fullName evidence="11">Acyltransferase</fullName>
        <ecNumber evidence="11">2.3.1.-</ecNumber>
    </recommendedName>
</protein>
<feature type="transmembrane region" description="Helical" evidence="11">
    <location>
        <begin position="54"/>
        <end position="80"/>
    </location>
</feature>
<dbReference type="Proteomes" id="UP001497392">
    <property type="component" value="Unassembled WGS sequence"/>
</dbReference>
<gene>
    <name evidence="12" type="primary">g9707</name>
    <name evidence="12" type="ORF">VP750_LOCUS8747</name>
</gene>
<keyword evidence="10" id="KW-0012">Acyltransferase</keyword>
<keyword evidence="8" id="KW-0443">Lipid metabolism</keyword>
<keyword evidence="3" id="KW-0444">Lipid biosynthesis</keyword>
<dbReference type="Pfam" id="PF03982">
    <property type="entry name" value="DAGAT"/>
    <property type="match status" value="1"/>
</dbReference>